<dbReference type="InterPro" id="IPR036736">
    <property type="entry name" value="ACP-like_sf"/>
</dbReference>
<dbReference type="Pfam" id="PF00550">
    <property type="entry name" value="PP-binding"/>
    <property type="match status" value="1"/>
</dbReference>
<dbReference type="InterPro" id="IPR009081">
    <property type="entry name" value="PP-bd_ACP"/>
</dbReference>
<name>A0A1M5MRE8_9FLAO</name>
<evidence type="ECO:0000313" key="5">
    <source>
        <dbReference type="Proteomes" id="UP000184108"/>
    </source>
</evidence>
<sequence length="76" mass="8513">MKNKIIEILNGVRPEFDFSQETDFISRGLLDSFDMVSLVTSLDEQFSISIDGTDILPENFETLDSIENVLKKNGAA</sequence>
<accession>A0A1M5MRE8</accession>
<protein>
    <submittedName>
        <fullName evidence="2">Acyl carrier protein</fullName>
    </submittedName>
    <submittedName>
        <fullName evidence="3">Phosphopantetheine attachment site</fullName>
    </submittedName>
</protein>
<dbReference type="PROSITE" id="PS50075">
    <property type="entry name" value="CARRIER"/>
    <property type="match status" value="1"/>
</dbReference>
<dbReference type="OrthoDB" id="5348029at2"/>
<feature type="domain" description="Carrier" evidence="1">
    <location>
        <begin position="1"/>
        <end position="74"/>
    </location>
</feature>
<evidence type="ECO:0000313" key="4">
    <source>
        <dbReference type="Proteomes" id="UP000028719"/>
    </source>
</evidence>
<dbReference type="RefSeq" id="WP_034748102.1">
    <property type="nucleotide sequence ID" value="NZ_FQVE01000008.1"/>
</dbReference>
<gene>
    <name evidence="2" type="ORF">IW16_19755</name>
    <name evidence="3" type="ORF">SAMN02787073_4831</name>
</gene>
<reference evidence="5" key="2">
    <citation type="submission" date="2016-11" db="EMBL/GenBank/DDBJ databases">
        <authorList>
            <person name="Varghese N."/>
            <person name="Submissions S."/>
        </authorList>
    </citation>
    <scope>NUCLEOTIDE SEQUENCE [LARGE SCALE GENOMIC DNA]</scope>
    <source>
        <strain evidence="5">YR203</strain>
    </source>
</reference>
<dbReference type="Proteomes" id="UP000028719">
    <property type="component" value="Unassembled WGS sequence"/>
</dbReference>
<evidence type="ECO:0000313" key="3">
    <source>
        <dbReference type="EMBL" id="SHG79797.1"/>
    </source>
</evidence>
<evidence type="ECO:0000259" key="1">
    <source>
        <dbReference type="PROSITE" id="PS50075"/>
    </source>
</evidence>
<proteinExistence type="predicted"/>
<dbReference type="Gene3D" id="1.10.1200.10">
    <property type="entry name" value="ACP-like"/>
    <property type="match status" value="1"/>
</dbReference>
<keyword evidence="4" id="KW-1185">Reference proteome</keyword>
<dbReference type="EMBL" id="FQVE01000008">
    <property type="protein sequence ID" value="SHG79797.1"/>
    <property type="molecule type" value="Genomic_DNA"/>
</dbReference>
<dbReference type="EMBL" id="JPRI01000008">
    <property type="protein sequence ID" value="KFF24556.1"/>
    <property type="molecule type" value="Genomic_DNA"/>
</dbReference>
<dbReference type="SUPFAM" id="SSF47336">
    <property type="entry name" value="ACP-like"/>
    <property type="match status" value="1"/>
</dbReference>
<reference evidence="2 4" key="1">
    <citation type="submission" date="2014-07" db="EMBL/GenBank/DDBJ databases">
        <title>Genome of Chryseobacterium vrystaatense LMG 22846.</title>
        <authorList>
            <person name="Pipes S.E."/>
            <person name="Stropko S.J."/>
            <person name="Newman J.D."/>
        </authorList>
    </citation>
    <scope>NUCLEOTIDE SEQUENCE [LARGE SCALE GENOMIC DNA]</scope>
    <source>
        <strain evidence="2 4">LMG 22846</strain>
    </source>
</reference>
<reference evidence="3" key="3">
    <citation type="submission" date="2016-11" db="EMBL/GenBank/DDBJ databases">
        <authorList>
            <person name="Jaros S."/>
            <person name="Januszkiewicz K."/>
            <person name="Wedrychowicz H."/>
        </authorList>
    </citation>
    <scope>NUCLEOTIDE SEQUENCE [LARGE SCALE GENOMIC DNA]</scope>
    <source>
        <strain evidence="3">YR203</strain>
    </source>
</reference>
<dbReference type="Proteomes" id="UP000184108">
    <property type="component" value="Unassembled WGS sequence"/>
</dbReference>
<organism evidence="3 5">
    <name type="scientific">Chryseobacterium vrystaatense</name>
    <dbReference type="NCBI Taxonomy" id="307480"/>
    <lineage>
        <taxon>Bacteria</taxon>
        <taxon>Pseudomonadati</taxon>
        <taxon>Bacteroidota</taxon>
        <taxon>Flavobacteriia</taxon>
        <taxon>Flavobacteriales</taxon>
        <taxon>Weeksellaceae</taxon>
        <taxon>Chryseobacterium group</taxon>
        <taxon>Chryseobacterium</taxon>
    </lineage>
</organism>
<dbReference type="AlphaFoldDB" id="A0A1M5MRE8"/>
<evidence type="ECO:0000313" key="2">
    <source>
        <dbReference type="EMBL" id="KFF24556.1"/>
    </source>
</evidence>